<evidence type="ECO:0000313" key="2">
    <source>
        <dbReference type="Proteomes" id="UP001333818"/>
    </source>
</evidence>
<comment type="caution">
    <text evidence="1">The sequence shown here is derived from an EMBL/GenBank/DDBJ whole genome shotgun (WGS) entry which is preliminary data.</text>
</comment>
<keyword evidence="2" id="KW-1185">Reference proteome</keyword>
<organism evidence="1 2">
    <name type="scientific">Tumidithrix elongata BACA0141</name>
    <dbReference type="NCBI Taxonomy" id="2716417"/>
    <lineage>
        <taxon>Bacteria</taxon>
        <taxon>Bacillati</taxon>
        <taxon>Cyanobacteriota</taxon>
        <taxon>Cyanophyceae</taxon>
        <taxon>Pseudanabaenales</taxon>
        <taxon>Pseudanabaenaceae</taxon>
        <taxon>Tumidithrix</taxon>
        <taxon>Tumidithrix elongata</taxon>
    </lineage>
</organism>
<dbReference type="InterPro" id="IPR054664">
    <property type="entry name" value="Alr0857-like"/>
</dbReference>
<dbReference type="Proteomes" id="UP001333818">
    <property type="component" value="Unassembled WGS sequence"/>
</dbReference>
<evidence type="ECO:0000313" key="1">
    <source>
        <dbReference type="EMBL" id="MEE3718047.1"/>
    </source>
</evidence>
<protein>
    <recommendedName>
        <fullName evidence="3">Roadblock/LAMTOR2 domain-containing protein</fullName>
    </recommendedName>
</protein>
<dbReference type="AlphaFoldDB" id="A0AAW9PUU8"/>
<dbReference type="EMBL" id="JAZBJZ010000062">
    <property type="protein sequence ID" value="MEE3718047.1"/>
    <property type="molecule type" value="Genomic_DNA"/>
</dbReference>
<evidence type="ECO:0008006" key="3">
    <source>
        <dbReference type="Google" id="ProtNLM"/>
    </source>
</evidence>
<reference evidence="1" key="1">
    <citation type="submission" date="2024-01" db="EMBL/GenBank/DDBJ databases">
        <title>Bank of Algae and Cyanobacteria of the Azores (BACA) strain genomes.</title>
        <authorList>
            <person name="Luz R."/>
            <person name="Cordeiro R."/>
            <person name="Fonseca A."/>
            <person name="Goncalves V."/>
        </authorList>
    </citation>
    <scope>NUCLEOTIDE SEQUENCE</scope>
    <source>
        <strain evidence="1">BACA0141</strain>
    </source>
</reference>
<name>A0AAW9PUU8_9CYAN</name>
<accession>A0AAW9PUU8</accession>
<dbReference type="RefSeq" id="WP_330484478.1">
    <property type="nucleotide sequence ID" value="NZ_JAZBJZ010000062.1"/>
</dbReference>
<dbReference type="NCBIfam" id="NF045647">
    <property type="entry name" value="alr0857_fam"/>
    <property type="match status" value="1"/>
</dbReference>
<gene>
    <name evidence="1" type="ORF">V2H45_15000</name>
</gene>
<proteinExistence type="predicted"/>
<sequence length="129" mass="14133">MLKLIFTENGLYIEKLDIGIDEFINTRVAIARCASQPIAIAISSASMLLPNGVPTLTELVMAINQEAMHQIAINLVDSDCVEVSIARGHWITSTPDAETGIFAVTLSDRIESALFKLWQFSMVLLPLSK</sequence>